<evidence type="ECO:0000313" key="2">
    <source>
        <dbReference type="EMBL" id="CAA6814166.1"/>
    </source>
</evidence>
<evidence type="ECO:0000256" key="1">
    <source>
        <dbReference type="SAM" id="SignalP"/>
    </source>
</evidence>
<reference evidence="2" key="1">
    <citation type="submission" date="2020-01" db="EMBL/GenBank/DDBJ databases">
        <authorList>
            <person name="Meier V. D."/>
            <person name="Meier V D."/>
        </authorList>
    </citation>
    <scope>NUCLEOTIDE SEQUENCE</scope>
    <source>
        <strain evidence="2">HLG_WM_MAG_03</strain>
    </source>
</reference>
<accession>A0A6S6T7E4</accession>
<dbReference type="AlphaFoldDB" id="A0A6S6T7E4"/>
<keyword evidence="1" id="KW-0732">Signal</keyword>
<name>A0A6S6T7E4_9BACT</name>
<gene>
    <name evidence="2" type="ORF">HELGO_WM43947</name>
</gene>
<proteinExistence type="predicted"/>
<feature type="chain" id="PRO_5028130448" evidence="1">
    <location>
        <begin position="21"/>
        <end position="48"/>
    </location>
</feature>
<sequence length="48" mass="5416">MKKLILTMSFILALITPTFADFTIDDLFVSGGTDKPVKSKDRKEHDCQ</sequence>
<dbReference type="EMBL" id="CACVAR010000236">
    <property type="protein sequence ID" value="CAA6814166.1"/>
    <property type="molecule type" value="Genomic_DNA"/>
</dbReference>
<feature type="signal peptide" evidence="1">
    <location>
        <begin position="1"/>
        <end position="20"/>
    </location>
</feature>
<protein>
    <submittedName>
        <fullName evidence="2">Uncharacterized protein</fullName>
    </submittedName>
</protein>
<organism evidence="2">
    <name type="scientific">uncultured Sulfurovum sp</name>
    <dbReference type="NCBI Taxonomy" id="269237"/>
    <lineage>
        <taxon>Bacteria</taxon>
        <taxon>Pseudomonadati</taxon>
        <taxon>Campylobacterota</taxon>
        <taxon>Epsilonproteobacteria</taxon>
        <taxon>Campylobacterales</taxon>
        <taxon>Sulfurovaceae</taxon>
        <taxon>Sulfurovum</taxon>
        <taxon>environmental samples</taxon>
    </lineage>
</organism>